<dbReference type="Proteomes" id="UP001160148">
    <property type="component" value="Unassembled WGS sequence"/>
</dbReference>
<dbReference type="EMBL" id="CARXXK010001250">
    <property type="protein sequence ID" value="CAI6374791.1"/>
    <property type="molecule type" value="Genomic_DNA"/>
</dbReference>
<dbReference type="AlphaFoldDB" id="A0AAV0Y306"/>
<organism evidence="1 2">
    <name type="scientific">Macrosiphum euphorbiae</name>
    <name type="common">potato aphid</name>
    <dbReference type="NCBI Taxonomy" id="13131"/>
    <lineage>
        <taxon>Eukaryota</taxon>
        <taxon>Metazoa</taxon>
        <taxon>Ecdysozoa</taxon>
        <taxon>Arthropoda</taxon>
        <taxon>Hexapoda</taxon>
        <taxon>Insecta</taxon>
        <taxon>Pterygota</taxon>
        <taxon>Neoptera</taxon>
        <taxon>Paraneoptera</taxon>
        <taxon>Hemiptera</taxon>
        <taxon>Sternorrhyncha</taxon>
        <taxon>Aphidomorpha</taxon>
        <taxon>Aphidoidea</taxon>
        <taxon>Aphididae</taxon>
        <taxon>Macrosiphini</taxon>
        <taxon>Macrosiphum</taxon>
    </lineage>
</organism>
<evidence type="ECO:0000313" key="1">
    <source>
        <dbReference type="EMBL" id="CAI6374791.1"/>
    </source>
</evidence>
<proteinExistence type="predicted"/>
<comment type="caution">
    <text evidence="1">The sequence shown here is derived from an EMBL/GenBank/DDBJ whole genome shotgun (WGS) entry which is preliminary data.</text>
</comment>
<evidence type="ECO:0000313" key="2">
    <source>
        <dbReference type="Proteomes" id="UP001160148"/>
    </source>
</evidence>
<keyword evidence="2" id="KW-1185">Reference proteome</keyword>
<name>A0AAV0Y306_9HEMI</name>
<protein>
    <recommendedName>
        <fullName evidence="3">FLYWCH-type domain-containing protein</fullName>
    </recommendedName>
</protein>
<evidence type="ECO:0008006" key="3">
    <source>
        <dbReference type="Google" id="ProtNLM"/>
    </source>
</evidence>
<sequence length="230" mass="26539">MDDSRGYHYKCTKRTDEGVWYLKCHMPNVYCTATAIKRADGSIEIRTPHTHEVNQVEYENEIAKKLFRGTLIERAKLETKALSLIYDEEALSSPNAAVEYAWPTAESSMRQARRRTVPPLPTTLRELGEYLDLNENRFQCNNDRFYQEWVVDNDGSYSIIFACRSLIDSVVHQGANELHADGTFKVVPAVPRCKQLFVMHLILQNHSIPVCYVLMESKTEVAYNKVLNRF</sequence>
<reference evidence="1 2" key="1">
    <citation type="submission" date="2023-01" db="EMBL/GenBank/DDBJ databases">
        <authorList>
            <person name="Whitehead M."/>
        </authorList>
    </citation>
    <scope>NUCLEOTIDE SEQUENCE [LARGE SCALE GENOMIC DNA]</scope>
</reference>
<accession>A0AAV0Y306</accession>
<gene>
    <name evidence="1" type="ORF">MEUPH1_LOCUS28376</name>
</gene>